<proteinExistence type="predicted"/>
<reference evidence="1" key="1">
    <citation type="submission" date="2023-02" db="EMBL/GenBank/DDBJ databases">
        <title>Identification and recombinant expression of a fungal hydrolase from Papiliotrema laurentii that hydrolyzes apple cutin and clears colloidal polyester polyurethane.</title>
        <authorList>
            <consortium name="DOE Joint Genome Institute"/>
            <person name="Roman V.A."/>
            <person name="Bojanowski C."/>
            <person name="Crable B.R."/>
            <person name="Wagner D.N."/>
            <person name="Hung C.S."/>
            <person name="Nadeau L.J."/>
            <person name="Schratz L."/>
            <person name="Haridas S."/>
            <person name="Pangilinan J."/>
            <person name="Lipzen A."/>
            <person name="Na H."/>
            <person name="Yan M."/>
            <person name="Ng V."/>
            <person name="Grigoriev I.V."/>
            <person name="Spatafora J.W."/>
            <person name="Barlow D."/>
            <person name="Biffinger J."/>
            <person name="Kelley-Loughnane N."/>
            <person name="Varaljay V.A."/>
            <person name="Crookes-Goodson W.J."/>
        </authorList>
    </citation>
    <scope>NUCLEOTIDE SEQUENCE</scope>
    <source>
        <strain evidence="1">5307AH</strain>
    </source>
</reference>
<sequence length="276" mass="31127">MYVAPTPWSKDKLPKMIISSGALFAFVVSPLVTVAALPLFDPPDVAMPLDVRVDGKNVKVINMATVIQTIAYANRTYWAQNLKSDGPKRSLFLYNRKDDKGKVYEDTEADDPAEIQLWSQSHTWPATVVRMYAQAGDEVYQYEQKEEETEEAPRKTDDKTKPIRTKVVQMGIKDCLRRLSPAVKEFSPVDTATSYTKSIGGDTAENTGKVVIFETKAKTKMLQPKHVYSLVSKDRNTITLGDPSRELPAFWDFDKVVGDFKRAWAFQMDPPQPTPK</sequence>
<name>A0AAD9CXG2_PAPLA</name>
<comment type="caution">
    <text evidence="1">The sequence shown here is derived from an EMBL/GenBank/DDBJ whole genome shotgun (WGS) entry which is preliminary data.</text>
</comment>
<gene>
    <name evidence="1" type="ORF">DB88DRAFT_492789</name>
</gene>
<dbReference type="AlphaFoldDB" id="A0AAD9CXG2"/>
<dbReference type="Proteomes" id="UP001182556">
    <property type="component" value="Unassembled WGS sequence"/>
</dbReference>
<dbReference type="EMBL" id="JAODAN010000006">
    <property type="protein sequence ID" value="KAK1923881.1"/>
    <property type="molecule type" value="Genomic_DNA"/>
</dbReference>
<protein>
    <submittedName>
        <fullName evidence="1">Uncharacterized protein</fullName>
    </submittedName>
</protein>
<organism evidence="1 2">
    <name type="scientific">Papiliotrema laurentii</name>
    <name type="common">Cryptococcus laurentii</name>
    <dbReference type="NCBI Taxonomy" id="5418"/>
    <lineage>
        <taxon>Eukaryota</taxon>
        <taxon>Fungi</taxon>
        <taxon>Dikarya</taxon>
        <taxon>Basidiomycota</taxon>
        <taxon>Agaricomycotina</taxon>
        <taxon>Tremellomycetes</taxon>
        <taxon>Tremellales</taxon>
        <taxon>Rhynchogastremaceae</taxon>
        <taxon>Papiliotrema</taxon>
    </lineage>
</organism>
<keyword evidence="2" id="KW-1185">Reference proteome</keyword>
<evidence type="ECO:0000313" key="2">
    <source>
        <dbReference type="Proteomes" id="UP001182556"/>
    </source>
</evidence>
<evidence type="ECO:0000313" key="1">
    <source>
        <dbReference type="EMBL" id="KAK1923881.1"/>
    </source>
</evidence>
<accession>A0AAD9CXG2</accession>